<proteinExistence type="predicted"/>
<gene>
    <name evidence="3" type="ORF">DFH08DRAFT_800456</name>
</gene>
<dbReference type="InterPro" id="IPR002110">
    <property type="entry name" value="Ankyrin_rpt"/>
</dbReference>
<sequence>MMRRSFEANIKHFLNGQPVLSSLPLPLGTGRCSTFPSLKASKTLNNILYALCTSDEALGRHALLFAVTHQLEDTVDKLIASGLSLGGVFKYDDYEDGRGSLLHIAASMGHTAMVTKPLGMYGEDMIMTVHARIGLPNSTALDYAAHYGRVDVFRLLAPIHPPAPFSHAQYLSLALVEAVAGKNTDISEYVISRGADVNFWADNAIFSMAHYAVLTYDLAVVQLLLAHGSDPNGRSQSLPLFGAVSTQNMDIVEALVQESAEIHARDADGCNIQIKIISTEARLFTLSAGGRSLCIGSPSLRYFDKLDHNGETAVNLAMNQVATIKGFSEIVKALRPSVQNLVLQARIAEWWEGDWSTARSFCPSAHTVLEVFCVCDSYGNVPHKYLPQGPGQR</sequence>
<organism evidence="3 4">
    <name type="scientific">Mycena albidolilacea</name>
    <dbReference type="NCBI Taxonomy" id="1033008"/>
    <lineage>
        <taxon>Eukaryota</taxon>
        <taxon>Fungi</taxon>
        <taxon>Dikarya</taxon>
        <taxon>Basidiomycota</taxon>
        <taxon>Agaricomycotina</taxon>
        <taxon>Agaricomycetes</taxon>
        <taxon>Agaricomycetidae</taxon>
        <taxon>Agaricales</taxon>
        <taxon>Marasmiineae</taxon>
        <taxon>Mycenaceae</taxon>
        <taxon>Mycena</taxon>
    </lineage>
</organism>
<name>A0AAD7AJU6_9AGAR</name>
<dbReference type="Pfam" id="PF12796">
    <property type="entry name" value="Ank_2"/>
    <property type="match status" value="1"/>
</dbReference>
<dbReference type="Proteomes" id="UP001218218">
    <property type="component" value="Unassembled WGS sequence"/>
</dbReference>
<dbReference type="EMBL" id="JARIHO010000005">
    <property type="protein sequence ID" value="KAJ7361061.1"/>
    <property type="molecule type" value="Genomic_DNA"/>
</dbReference>
<evidence type="ECO:0000313" key="4">
    <source>
        <dbReference type="Proteomes" id="UP001218218"/>
    </source>
</evidence>
<keyword evidence="4" id="KW-1185">Reference proteome</keyword>
<dbReference type="Gene3D" id="1.25.40.20">
    <property type="entry name" value="Ankyrin repeat-containing domain"/>
    <property type="match status" value="2"/>
</dbReference>
<dbReference type="InterPro" id="IPR051165">
    <property type="entry name" value="Multifunctional_ANK_Repeat"/>
</dbReference>
<dbReference type="SUPFAM" id="SSF48403">
    <property type="entry name" value="Ankyrin repeat"/>
    <property type="match status" value="1"/>
</dbReference>
<dbReference type="PRINTS" id="PR01415">
    <property type="entry name" value="ANKYRIN"/>
</dbReference>
<dbReference type="PANTHER" id="PTHR24123">
    <property type="entry name" value="ANKYRIN REPEAT-CONTAINING"/>
    <property type="match status" value="1"/>
</dbReference>
<protein>
    <submittedName>
        <fullName evidence="3">Ankyrin repeat-containing domain protein</fullName>
    </submittedName>
</protein>
<keyword evidence="2" id="KW-0040">ANK repeat</keyword>
<dbReference type="AlphaFoldDB" id="A0AAD7AJU6"/>
<comment type="caution">
    <text evidence="3">The sequence shown here is derived from an EMBL/GenBank/DDBJ whole genome shotgun (WGS) entry which is preliminary data.</text>
</comment>
<evidence type="ECO:0000313" key="3">
    <source>
        <dbReference type="EMBL" id="KAJ7361061.1"/>
    </source>
</evidence>
<dbReference type="InterPro" id="IPR036770">
    <property type="entry name" value="Ankyrin_rpt-contain_sf"/>
</dbReference>
<reference evidence="3" key="1">
    <citation type="submission" date="2023-03" db="EMBL/GenBank/DDBJ databases">
        <title>Massive genome expansion in bonnet fungi (Mycena s.s.) driven by repeated elements and novel gene families across ecological guilds.</title>
        <authorList>
            <consortium name="Lawrence Berkeley National Laboratory"/>
            <person name="Harder C.B."/>
            <person name="Miyauchi S."/>
            <person name="Viragh M."/>
            <person name="Kuo A."/>
            <person name="Thoen E."/>
            <person name="Andreopoulos B."/>
            <person name="Lu D."/>
            <person name="Skrede I."/>
            <person name="Drula E."/>
            <person name="Henrissat B."/>
            <person name="Morin E."/>
            <person name="Kohler A."/>
            <person name="Barry K."/>
            <person name="LaButti K."/>
            <person name="Morin E."/>
            <person name="Salamov A."/>
            <person name="Lipzen A."/>
            <person name="Mereny Z."/>
            <person name="Hegedus B."/>
            <person name="Baldrian P."/>
            <person name="Stursova M."/>
            <person name="Weitz H."/>
            <person name="Taylor A."/>
            <person name="Grigoriev I.V."/>
            <person name="Nagy L.G."/>
            <person name="Martin F."/>
            <person name="Kauserud H."/>
        </authorList>
    </citation>
    <scope>NUCLEOTIDE SEQUENCE</scope>
    <source>
        <strain evidence="3">CBHHK002</strain>
    </source>
</reference>
<evidence type="ECO:0000256" key="2">
    <source>
        <dbReference type="ARBA" id="ARBA00023043"/>
    </source>
</evidence>
<keyword evidence="1" id="KW-0677">Repeat</keyword>
<accession>A0AAD7AJU6</accession>
<evidence type="ECO:0000256" key="1">
    <source>
        <dbReference type="ARBA" id="ARBA00022737"/>
    </source>
</evidence>
<dbReference type="PANTHER" id="PTHR24123:SF33">
    <property type="entry name" value="PROTEIN HOS4"/>
    <property type="match status" value="1"/>
</dbReference>
<dbReference type="SMART" id="SM00248">
    <property type="entry name" value="ANK"/>
    <property type="match status" value="6"/>
</dbReference>